<dbReference type="GO" id="GO:0016020">
    <property type="term" value="C:membrane"/>
    <property type="evidence" value="ECO:0007669"/>
    <property type="project" value="TreeGrafter"/>
</dbReference>
<evidence type="ECO:0000313" key="13">
    <source>
        <dbReference type="Proteomes" id="UP000053300"/>
    </source>
</evidence>
<dbReference type="PANTHER" id="PTHR43105:SF4">
    <property type="entry name" value="PROTEIN YDEP"/>
    <property type="match status" value="1"/>
</dbReference>
<keyword evidence="8" id="KW-0408">Iron</keyword>
<keyword evidence="9" id="KW-0411">Iron-sulfur</keyword>
<dbReference type="SUPFAM" id="SSF50692">
    <property type="entry name" value="ADC-like"/>
    <property type="match status" value="1"/>
</dbReference>
<dbReference type="GO" id="GO:0030151">
    <property type="term" value="F:molybdenum ion binding"/>
    <property type="evidence" value="ECO:0007669"/>
    <property type="project" value="InterPro"/>
</dbReference>
<evidence type="ECO:0000256" key="5">
    <source>
        <dbReference type="ARBA" id="ARBA00022505"/>
    </source>
</evidence>
<gene>
    <name evidence="12" type="ORF">AS359_13860</name>
</gene>
<feature type="domain" description="Molybdopterin dinucleotide-binding" evidence="11">
    <location>
        <begin position="639"/>
        <end position="746"/>
    </location>
</feature>
<dbReference type="SUPFAM" id="SSF53706">
    <property type="entry name" value="Formate dehydrogenase/DMSO reductase, domains 1-3"/>
    <property type="match status" value="1"/>
</dbReference>
<evidence type="ECO:0000256" key="4">
    <source>
        <dbReference type="ARBA" id="ARBA00022485"/>
    </source>
</evidence>
<dbReference type="InterPro" id="IPR006657">
    <property type="entry name" value="MoPterin_dinucl-bd_dom"/>
</dbReference>
<dbReference type="GO" id="GO:0043546">
    <property type="term" value="F:molybdopterin cofactor binding"/>
    <property type="evidence" value="ECO:0007669"/>
    <property type="project" value="InterPro"/>
</dbReference>
<evidence type="ECO:0000256" key="9">
    <source>
        <dbReference type="ARBA" id="ARBA00023014"/>
    </source>
</evidence>
<dbReference type="InterPro" id="IPR037951">
    <property type="entry name" value="MopB_CT_YdeP"/>
</dbReference>
<comment type="caution">
    <text evidence="12">The sequence shown here is derived from an EMBL/GenBank/DDBJ whole genome shotgun (WGS) entry which is preliminary data.</text>
</comment>
<evidence type="ECO:0000256" key="2">
    <source>
        <dbReference type="ARBA" id="ARBA00001966"/>
    </source>
</evidence>
<evidence type="ECO:0000256" key="3">
    <source>
        <dbReference type="ARBA" id="ARBA00010312"/>
    </source>
</evidence>
<comment type="cofactor">
    <cofactor evidence="2">
        <name>[4Fe-4S] cluster</name>
        <dbReference type="ChEBI" id="CHEBI:49883"/>
    </cofactor>
</comment>
<evidence type="ECO:0000256" key="1">
    <source>
        <dbReference type="ARBA" id="ARBA00001942"/>
    </source>
</evidence>
<proteinExistence type="inferred from homology"/>
<dbReference type="CDD" id="cd02787">
    <property type="entry name" value="MopB_CT_ydeP"/>
    <property type="match status" value="1"/>
</dbReference>
<protein>
    <submittedName>
        <fullName evidence="12">CbbBc protein</fullName>
    </submittedName>
</protein>
<evidence type="ECO:0000259" key="11">
    <source>
        <dbReference type="Pfam" id="PF01568"/>
    </source>
</evidence>
<dbReference type="GO" id="GO:1990204">
    <property type="term" value="C:oxidoreductase complex"/>
    <property type="evidence" value="ECO:0007669"/>
    <property type="project" value="UniProtKB-ARBA"/>
</dbReference>
<keyword evidence="4" id="KW-0004">4Fe-4S</keyword>
<keyword evidence="7" id="KW-0560">Oxidoreductase</keyword>
<keyword evidence="6" id="KW-0479">Metal-binding</keyword>
<dbReference type="RefSeq" id="WP_058880155.1">
    <property type="nucleotide sequence ID" value="NZ_LPXH01000034.1"/>
</dbReference>
<dbReference type="EMBL" id="LPXH01000034">
    <property type="protein sequence ID" value="KUF39910.1"/>
    <property type="molecule type" value="Genomic_DNA"/>
</dbReference>
<dbReference type="GO" id="GO:0045333">
    <property type="term" value="P:cellular respiration"/>
    <property type="evidence" value="ECO:0007669"/>
    <property type="project" value="UniProtKB-ARBA"/>
</dbReference>
<dbReference type="PIRSF" id="PIRSF000144">
    <property type="entry name" value="CbbBc"/>
    <property type="match status" value="1"/>
</dbReference>
<dbReference type="STRING" id="225992.B5M06_01475"/>
<dbReference type="PANTHER" id="PTHR43105">
    <property type="entry name" value="RESPIRATORY NITRATE REDUCTASE"/>
    <property type="match status" value="1"/>
</dbReference>
<dbReference type="NCBIfam" id="TIGR01701">
    <property type="entry name" value="Fdhalpha-like"/>
    <property type="match status" value="1"/>
</dbReference>
<evidence type="ECO:0000313" key="12">
    <source>
        <dbReference type="EMBL" id="KUF39910.1"/>
    </source>
</evidence>
<comment type="cofactor">
    <cofactor evidence="1">
        <name>Mo-bis(molybdopterin guanine dinucleotide)</name>
        <dbReference type="ChEBI" id="CHEBI:60539"/>
    </cofactor>
</comment>
<dbReference type="AlphaFoldDB" id="A0A0W7YXI1"/>
<evidence type="ECO:0000256" key="7">
    <source>
        <dbReference type="ARBA" id="ARBA00023002"/>
    </source>
</evidence>
<dbReference type="GO" id="GO:0051539">
    <property type="term" value="F:4 iron, 4 sulfur cluster binding"/>
    <property type="evidence" value="ECO:0007669"/>
    <property type="project" value="UniProtKB-KW"/>
</dbReference>
<accession>A0A0W7YXI1</accession>
<comment type="similarity">
    <text evidence="3">Belongs to the prokaryotic molybdopterin-containing oxidoreductase family.</text>
</comment>
<evidence type="ECO:0000256" key="8">
    <source>
        <dbReference type="ARBA" id="ARBA00023004"/>
    </source>
</evidence>
<dbReference type="Pfam" id="PF01568">
    <property type="entry name" value="Molydop_binding"/>
    <property type="match status" value="1"/>
</dbReference>
<dbReference type="InterPro" id="IPR050123">
    <property type="entry name" value="Prok_molybdopt-oxidoreductase"/>
</dbReference>
<evidence type="ECO:0000259" key="10">
    <source>
        <dbReference type="Pfam" id="PF00384"/>
    </source>
</evidence>
<dbReference type="InterPro" id="IPR041953">
    <property type="entry name" value="YdeP_MopB"/>
</dbReference>
<name>A0A0W7YXI1_9BURK</name>
<dbReference type="CDD" id="cd02767">
    <property type="entry name" value="MopB_ydeP"/>
    <property type="match status" value="1"/>
</dbReference>
<dbReference type="Gene3D" id="3.40.50.740">
    <property type="match status" value="1"/>
</dbReference>
<dbReference type="Gene3D" id="2.40.40.20">
    <property type="match status" value="1"/>
</dbReference>
<dbReference type="Gene3D" id="3.40.228.10">
    <property type="entry name" value="Dimethylsulfoxide Reductase, domain 2"/>
    <property type="match status" value="1"/>
</dbReference>
<organism evidence="12 13">
    <name type="scientific">Comamonas kerstersii</name>
    <dbReference type="NCBI Taxonomy" id="225992"/>
    <lineage>
        <taxon>Bacteria</taxon>
        <taxon>Pseudomonadati</taxon>
        <taxon>Pseudomonadota</taxon>
        <taxon>Betaproteobacteria</taxon>
        <taxon>Burkholderiales</taxon>
        <taxon>Comamonadaceae</taxon>
        <taxon>Comamonas</taxon>
    </lineage>
</organism>
<dbReference type="GO" id="GO:0008863">
    <property type="term" value="F:formate dehydrogenase (NAD+) activity"/>
    <property type="evidence" value="ECO:0007669"/>
    <property type="project" value="InterPro"/>
</dbReference>
<sequence>MEKNDLKGIHNYTAPAGGWGALKATAWAIAEEMHVCQAAETLLHTNKPDGFDCPGCAWPDKEHTSTFQFCENGAKAVTWEATKKRATLDFFAQHTVKELLSWSDHDLEDTGRLTHPMAYEPGSDTYQAISWEEAYARIAQVLQQQSDPSSVEFYTSGRASNEAAFLFNIFAREYGSNNFPDCSNMCHEPTSVGLPKTIGQGKGSVSLDDFDRCDLILSFGHNPGTNHPRMMSNLHDCAQRGVPILVFNPLRERSLERFANPQSPVEMATGGSSRIASSYYQLKVGGDAAALKGIMKALLELDAQQPGVIDHAFIAQHTSGFEAFSADLQNSSWDSIEAASGLPRAAMHEIASIYAASHAVIATYGMGITQHITGTHNVQQITALLLMRGNMGKPGAGICPLRGHSNVQGNRTVGITELLNPALFDRIEQTFGFRPPNKAGHNAVSALQAMSEGSSRVLISLGGNFAAAMPDQARCKQAMHNLELAVHLSTKLNRSHLLIGKASIILPVLGRTERDVQASGPQAVTVEDSMSMVHASRGALPPASAELRSEPAIIAGIAQATLPASRVNWAYLVEDYDRIRDLIEQVYPDFKDYNARIRHPGGFRLPLPATERIWKTASGKAEFHVFPGLHEDPEFTDVLRLTTVRSHDQYNTTIYGYDDRYRGVFGRRDVLLMHAQDMAERGIEKGAQLVVQTALPGQTHRRLVLTAVPHDIARGSVAAYFPEANDLCPMEYHDPDSGIPCYKSVPVTLEPLAG</sequence>
<feature type="domain" description="Molybdopterin oxidoreductase" evidence="10">
    <location>
        <begin position="112"/>
        <end position="514"/>
    </location>
</feature>
<reference evidence="12 13" key="1">
    <citation type="submission" date="2015-12" db="EMBL/GenBank/DDBJ databases">
        <title>Complete genome sequence of a multi-drug resistant strain Acidovorax sp. 12322-1.</title>
        <authorList>
            <person name="Ming D."/>
            <person name="Wang M."/>
            <person name="Hu S."/>
            <person name="Zhou Y."/>
            <person name="Jiang T."/>
        </authorList>
    </citation>
    <scope>NUCLEOTIDE SEQUENCE [LARGE SCALE GENOMIC DNA]</scope>
    <source>
        <strain evidence="12 13">12322-1</strain>
    </source>
</reference>
<dbReference type="InterPro" id="IPR009010">
    <property type="entry name" value="Asp_de-COase-like_dom_sf"/>
</dbReference>
<dbReference type="InterPro" id="IPR006656">
    <property type="entry name" value="Mopterin_OxRdtase"/>
</dbReference>
<dbReference type="Proteomes" id="UP000053300">
    <property type="component" value="Unassembled WGS sequence"/>
</dbReference>
<keyword evidence="13" id="KW-1185">Reference proteome</keyword>
<evidence type="ECO:0000256" key="6">
    <source>
        <dbReference type="ARBA" id="ARBA00022723"/>
    </source>
</evidence>
<keyword evidence="5" id="KW-0500">Molybdenum</keyword>
<dbReference type="Pfam" id="PF00384">
    <property type="entry name" value="Molybdopterin"/>
    <property type="match status" value="1"/>
</dbReference>
<dbReference type="InterPro" id="IPR010046">
    <property type="entry name" value="Mopterin_OxRdtse_a_bac"/>
</dbReference>